<dbReference type="PANTHER" id="PTHR11139:SF9">
    <property type="entry name" value="SERINE_THREONINE-PROTEIN KINASE MTOR"/>
    <property type="match status" value="1"/>
</dbReference>
<dbReference type="InterPro" id="IPR011009">
    <property type="entry name" value="Kinase-like_dom_sf"/>
</dbReference>
<dbReference type="SMART" id="SM01343">
    <property type="entry name" value="FATC"/>
    <property type="match status" value="1"/>
</dbReference>
<dbReference type="Pfam" id="PF00454">
    <property type="entry name" value="PI3_PI4_kinase"/>
    <property type="match status" value="1"/>
</dbReference>
<dbReference type="InterPro" id="IPR000403">
    <property type="entry name" value="PI3/4_kinase_cat_dom"/>
</dbReference>
<evidence type="ECO:0000313" key="10">
    <source>
        <dbReference type="Proteomes" id="UP001470230"/>
    </source>
</evidence>
<dbReference type="InterPro" id="IPR011989">
    <property type="entry name" value="ARM-like"/>
</dbReference>
<evidence type="ECO:0000256" key="1">
    <source>
        <dbReference type="ARBA" id="ARBA00011031"/>
    </source>
</evidence>
<dbReference type="InterPro" id="IPR003151">
    <property type="entry name" value="PIK-rel_kinase_FAT"/>
</dbReference>
<dbReference type="CDD" id="cd05169">
    <property type="entry name" value="PIKKc_TOR"/>
    <property type="match status" value="1"/>
</dbReference>
<evidence type="ECO:0000256" key="5">
    <source>
        <dbReference type="RuleBase" id="RU364109"/>
    </source>
</evidence>
<keyword evidence="5" id="KW-0418">Kinase</keyword>
<dbReference type="Pfam" id="PF11865">
    <property type="entry name" value="mTOR_dom"/>
    <property type="match status" value="1"/>
</dbReference>
<evidence type="ECO:0000259" key="6">
    <source>
        <dbReference type="PROSITE" id="PS50290"/>
    </source>
</evidence>
<dbReference type="EMBL" id="JAPFFF010000005">
    <property type="protein sequence ID" value="KAK8889331.1"/>
    <property type="molecule type" value="Genomic_DNA"/>
</dbReference>
<evidence type="ECO:0000256" key="4">
    <source>
        <dbReference type="ARBA" id="ARBA00048679"/>
    </source>
</evidence>
<dbReference type="SMART" id="SM01345">
    <property type="entry name" value="Rapamycin_bind"/>
    <property type="match status" value="1"/>
</dbReference>
<comment type="caution">
    <text evidence="9">The sequence shown here is derived from an EMBL/GenBank/DDBJ whole genome shotgun (WGS) entry which is preliminary data.</text>
</comment>
<dbReference type="Gene3D" id="1.25.10.10">
    <property type="entry name" value="Leucine-rich Repeat Variant"/>
    <property type="match status" value="2"/>
</dbReference>
<dbReference type="EC" id="2.7.11.1" evidence="5"/>
<name>A0ABR2KDY8_9EUKA</name>
<gene>
    <name evidence="9" type="ORF">M9Y10_034077</name>
</gene>
<dbReference type="InterPro" id="IPR024585">
    <property type="entry name" value="mTOR_dom"/>
</dbReference>
<dbReference type="SMART" id="SM00146">
    <property type="entry name" value="PI3Kc"/>
    <property type="match status" value="1"/>
</dbReference>
<keyword evidence="10" id="KW-1185">Reference proteome</keyword>
<dbReference type="SUPFAM" id="SSF48371">
    <property type="entry name" value="ARM repeat"/>
    <property type="match status" value="1"/>
</dbReference>
<sequence length="2328" mass="267985">MKLEDIQIPRTCAEMQQAFEAYYQIFSRQMVRMNSNNINNYIKSYVDHLYEFSKSPPSTPNIIRAAMGVVTLHQFGYRDFQQLTGIFDRIIPQIDIEYVKFTSWCAGELIHHPDIDQDRYVVHLFRRLAGWSRAKGRRARPLAAAYLVPALANNAGVSCIGFMSTFLSVTYVLISYQSTQILQAATDAVFSFTRAIIRYKRGLLNEYLSYLEQLSEKILFFGSPLSEYAALKLYEQLIKGTPEHFLPKMVNLYNMINDTVADEPMIVTGAAFCTICSLSLVDPKLFIDEMAENIFSQISFIIYEFTKDTINSIALLCDTIPNFMVSKIDELKGYANDLVTEADSDFLLLTTLLDHFGKKCLPIDEKTINELLKSPKITEQYLNFFVKLANEEGFYEETSRLLCERVIAEMKTDSPIIALNLISQLPYNALYNKEELLEHVIALNRSESLYTRSSIPRAIFNLANKKDHISHLNAVIRLMQLGINDKSSYVRKSVLEVLRDKCCDILSLPEVIQNFQIFLNDDSVIVRQITFEIFAKLAEQNPLFVASYTRSAIQDAFFIIKHSPSIRETAKYTQTLPELVNASRSMIKVYSAGFMDICITLLTNPYPKLENFMDIDSYNMILIGVTDSLSLLAPLDPPQVYHYREIVIPLICDILLTNNKLDLSLSILKFFTNLLSAPSCTAQTSYREMTPIIFSACSKFLSETHSRHARMATLQTLGVIGVTELHHKTVPSVEKNPENVDDSLLRQFYHPSRDLEKKEIDESLLLKGNDSISQYFTSVAAASLLEIFQDDSMAEYYEETIQALVQVLKMPRMFMLGYFDTFISRLLDVIESTENFEYLQTLLSQFSILIVNSYHYASPFLERSLKFIQKRFCHELAPQCLDVILAFMNAMRDGYSPYAAETIYLLLGCLDDYKTTNEKLAIQVLAALEMLGVFTIDLLFLIIPSICKAVHFQQVLPKNVILASLEVLITLTEKVDMYPYLGPIIRALSSSIYHTNQTIRNTSYELLYTLIKTQGVYFIIGAIPLLESLKEANLETPYLQKLIKEAYEEAELGPKLFKPFVRDYQFQRYFKYAFPKLVSHSHPFSEDAIIRRIQTTNTGDARHTEQKMRSLILAVISNSPSEPIRSCINLATSHHPLALKLFNPAFLSCWNATSDHGRKDIAKSIIELFYAGGNYESMTRNLYDFIVFMDKIQRPMNLDPQKMVDTCMRYGGAAYALYMQSKLYYQNPTDVHILSSLIDIYIKIGDRSDVIGVWKKCQIKESSLNRVEILSKMMMWDKVVPVFEKVFKQTNDFESFSGMTQALHAMAMWPEIIGYYPDFEEFKSHQKREVSIFFSEAAIRTGRWDILEQTIQYVPEDSTRGCSLKALNAIHKGEWETVDNVLDKAFEILASRPVTFWTENQMIRPSTMKQAQELIEINEIKQYLKGEIEGSKIEEVWRERLKTAPRDFDIWFHFLANRGRFVDIKNSDLVPFFLLKGSSFGTNLHLNAFNQLFPGFDYDKAPDYQKVCFVASHWNGGMKTKAIFEMEKLSHEVSDEMKSVCHSLFASWLLQGEDNFTNLKLAFDHLKIIIKTPQGEDDKRIKDKEEYLKQFKEEEDYEYDLENDFSGECLESKEIIISKKDQKQKANPRYQELTVDLNSPAVVEKLSKATSNIDPLIYSLQIMEELNPNQYNITVLRRWSDVNYSLMSLDPENETEYVENAFEALMKISNLSPSFPDVVQLMNIFFEHANDEKIFNKATTTIKNLSPKLLIQASPQILIQLSHQMPAVSHFAHDTILSLLRDHFHDLIFSIIVMKKSSNKTRGDAAKKIINEFAVMHPKVYSEVELIRKSLLMAAVTWHERVLQLITEAFEHYQRRRIDRMITILSAIVKLVKKPKCEMHQAFLNVFGKSINQLDQILIKFNPKSKNSVSQIIQWCKQMQEVMSKKIKKIRMIQLSSISEELFKKTNFSLAVPGTYKPGKPVNYILYFVGQLSVYMSKQQPKDVLVRGENGVFYQYLLKGHEDLRLDERIMQFFRLINTLIVNSPVFKQNKISTTVVIPFSVRHGLVKWVPGTETLRSIVEQQRKLQNRRTMEEFFLMENYCSSSFDLMLPVQKMQIMKKIFNQVPDTDIANFFWLKAPNAETWLKQTINFAISSGITSIVGYVIGLGDRHPSNLLIDRYTGRVIHIDFGDCFEKAARRSTLPELVPFRLTRMMVRAMGPTGTEGNFISSFINMSQLLRENKRVLVMVLATFVHEPLINPDVEEDMKSSKGVSKIPVNNLPGKSFHSFEESKIQSSDEMRKRVIQKLTGNDFDDYEKLSVEDQASLLIETATDPYALSQMYSGWCPFW</sequence>
<evidence type="ECO:0000256" key="3">
    <source>
        <dbReference type="ARBA" id="ARBA00047899"/>
    </source>
</evidence>
<dbReference type="InterPro" id="IPR016024">
    <property type="entry name" value="ARM-type_fold"/>
</dbReference>
<dbReference type="InterPro" id="IPR026683">
    <property type="entry name" value="TOR_cat"/>
</dbReference>
<evidence type="ECO:0000259" key="8">
    <source>
        <dbReference type="PROSITE" id="PS51190"/>
    </source>
</evidence>
<dbReference type="Pfam" id="PF02260">
    <property type="entry name" value="FATC"/>
    <property type="match status" value="1"/>
</dbReference>
<keyword evidence="2" id="KW-0677">Repeat</keyword>
<dbReference type="Proteomes" id="UP001470230">
    <property type="component" value="Unassembled WGS sequence"/>
</dbReference>
<dbReference type="InterPro" id="IPR003152">
    <property type="entry name" value="FATC_dom"/>
</dbReference>
<dbReference type="SMART" id="SM01346">
    <property type="entry name" value="DUF3385"/>
    <property type="match status" value="1"/>
</dbReference>
<dbReference type="Pfam" id="PF08771">
    <property type="entry name" value="FRB_dom"/>
    <property type="match status" value="1"/>
</dbReference>
<comment type="catalytic activity">
    <reaction evidence="3 5">
        <text>L-threonyl-[protein] + ATP = O-phospho-L-threonyl-[protein] + ADP + H(+)</text>
        <dbReference type="Rhea" id="RHEA:46608"/>
        <dbReference type="Rhea" id="RHEA-COMP:11060"/>
        <dbReference type="Rhea" id="RHEA-COMP:11605"/>
        <dbReference type="ChEBI" id="CHEBI:15378"/>
        <dbReference type="ChEBI" id="CHEBI:30013"/>
        <dbReference type="ChEBI" id="CHEBI:30616"/>
        <dbReference type="ChEBI" id="CHEBI:61977"/>
        <dbReference type="ChEBI" id="CHEBI:456216"/>
        <dbReference type="EC" id="2.7.11.1"/>
    </reaction>
</comment>
<keyword evidence="5" id="KW-0723">Serine/threonine-protein kinase</keyword>
<evidence type="ECO:0000313" key="9">
    <source>
        <dbReference type="EMBL" id="KAK8889331.1"/>
    </source>
</evidence>
<keyword evidence="5" id="KW-0808">Transferase</keyword>
<dbReference type="PROSITE" id="PS51190">
    <property type="entry name" value="FATC"/>
    <property type="match status" value="1"/>
</dbReference>
<dbReference type="InterPro" id="IPR050517">
    <property type="entry name" value="DDR_Repair_Kinase"/>
</dbReference>
<evidence type="ECO:0000259" key="7">
    <source>
        <dbReference type="PROSITE" id="PS51189"/>
    </source>
</evidence>
<protein>
    <recommendedName>
        <fullName evidence="5">Serine/threonine-protein kinase TOR</fullName>
        <ecNumber evidence="5">2.7.11.1</ecNumber>
    </recommendedName>
</protein>
<feature type="domain" description="FATC" evidence="8">
    <location>
        <begin position="2296"/>
        <end position="2328"/>
    </location>
</feature>
<dbReference type="PROSITE" id="PS50290">
    <property type="entry name" value="PI3_4_KINASE_3"/>
    <property type="match status" value="1"/>
</dbReference>
<accession>A0ABR2KDY8</accession>
<keyword evidence="5" id="KW-0067">ATP-binding</keyword>
<organism evidence="9 10">
    <name type="scientific">Tritrichomonas musculus</name>
    <dbReference type="NCBI Taxonomy" id="1915356"/>
    <lineage>
        <taxon>Eukaryota</taxon>
        <taxon>Metamonada</taxon>
        <taxon>Parabasalia</taxon>
        <taxon>Tritrichomonadida</taxon>
        <taxon>Tritrichomonadidae</taxon>
        <taxon>Tritrichomonas</taxon>
    </lineage>
</organism>
<proteinExistence type="inferred from homology"/>
<dbReference type="SUPFAM" id="SSF56112">
    <property type="entry name" value="Protein kinase-like (PK-like)"/>
    <property type="match status" value="1"/>
</dbReference>
<reference evidence="9 10" key="1">
    <citation type="submission" date="2024-04" db="EMBL/GenBank/DDBJ databases">
        <title>Tritrichomonas musculus Genome.</title>
        <authorList>
            <person name="Alves-Ferreira E."/>
            <person name="Grigg M."/>
            <person name="Lorenzi H."/>
            <person name="Galac M."/>
        </authorList>
    </citation>
    <scope>NUCLEOTIDE SEQUENCE [LARGE SCALE GENOMIC DNA]</scope>
    <source>
        <strain evidence="9 10">EAF2021</strain>
    </source>
</reference>
<dbReference type="InterPro" id="IPR036940">
    <property type="entry name" value="PI3/4_kinase_cat_sf"/>
</dbReference>
<evidence type="ECO:0000256" key="2">
    <source>
        <dbReference type="ARBA" id="ARBA00022737"/>
    </source>
</evidence>
<dbReference type="InterPro" id="IPR014009">
    <property type="entry name" value="PIK_FAT"/>
</dbReference>
<feature type="domain" description="PI3K/PI4K catalytic" evidence="6">
    <location>
        <begin position="1968"/>
        <end position="2281"/>
    </location>
</feature>
<dbReference type="Pfam" id="PF02259">
    <property type="entry name" value="FAT"/>
    <property type="match status" value="1"/>
</dbReference>
<dbReference type="InterPro" id="IPR009076">
    <property type="entry name" value="FRB_dom"/>
</dbReference>
<dbReference type="Gene3D" id="1.10.1070.11">
    <property type="entry name" value="Phosphatidylinositol 3-/4-kinase, catalytic domain"/>
    <property type="match status" value="1"/>
</dbReference>
<comment type="similarity">
    <text evidence="1 5">Belongs to the PI3/PI4-kinase family.</text>
</comment>
<dbReference type="PANTHER" id="PTHR11139">
    <property type="entry name" value="ATAXIA TELANGIECTASIA MUTATED ATM -RELATED"/>
    <property type="match status" value="1"/>
</dbReference>
<feature type="domain" description="FAT" evidence="7">
    <location>
        <begin position="1207"/>
        <end position="1797"/>
    </location>
</feature>
<keyword evidence="5" id="KW-0547">Nucleotide-binding</keyword>
<dbReference type="PROSITE" id="PS51189">
    <property type="entry name" value="FAT"/>
    <property type="match status" value="1"/>
</dbReference>
<dbReference type="Gene3D" id="3.30.1010.10">
    <property type="entry name" value="Phosphatidylinositol 3-kinase Catalytic Subunit, Chain A, domain 4"/>
    <property type="match status" value="1"/>
</dbReference>
<comment type="catalytic activity">
    <reaction evidence="4">
        <text>L-seryl-[protein] + ATP = O-phospho-L-seryl-[protein] + ADP + H(+)</text>
        <dbReference type="Rhea" id="RHEA:17989"/>
        <dbReference type="Rhea" id="RHEA-COMP:9863"/>
        <dbReference type="Rhea" id="RHEA-COMP:11604"/>
        <dbReference type="ChEBI" id="CHEBI:15378"/>
        <dbReference type="ChEBI" id="CHEBI:29999"/>
        <dbReference type="ChEBI" id="CHEBI:30616"/>
        <dbReference type="ChEBI" id="CHEBI:83421"/>
        <dbReference type="ChEBI" id="CHEBI:456216"/>
        <dbReference type="EC" id="2.7.11.1"/>
    </reaction>
</comment>